<dbReference type="Proteomes" id="UP001196413">
    <property type="component" value="Unassembled WGS sequence"/>
</dbReference>
<comment type="caution">
    <text evidence="2">The sequence shown here is derived from an EMBL/GenBank/DDBJ whole genome shotgun (WGS) entry which is preliminary data.</text>
</comment>
<dbReference type="InterPro" id="IPR052772">
    <property type="entry name" value="Endo/PolyKinase_Domain-Protein"/>
</dbReference>
<dbReference type="GO" id="GO:0005634">
    <property type="term" value="C:nucleus"/>
    <property type="evidence" value="ECO:0007669"/>
    <property type="project" value="TreeGrafter"/>
</dbReference>
<organism evidence="2 3">
    <name type="scientific">Parelaphostrongylus tenuis</name>
    <name type="common">Meningeal worm</name>
    <dbReference type="NCBI Taxonomy" id="148309"/>
    <lineage>
        <taxon>Eukaryota</taxon>
        <taxon>Metazoa</taxon>
        <taxon>Ecdysozoa</taxon>
        <taxon>Nematoda</taxon>
        <taxon>Chromadorea</taxon>
        <taxon>Rhabditida</taxon>
        <taxon>Rhabditina</taxon>
        <taxon>Rhabditomorpha</taxon>
        <taxon>Strongyloidea</taxon>
        <taxon>Metastrongylidae</taxon>
        <taxon>Parelaphostrongylus</taxon>
    </lineage>
</organism>
<gene>
    <name evidence="2" type="ORF">KIN20_005444</name>
</gene>
<dbReference type="Gene3D" id="3.30.1370.110">
    <property type="match status" value="1"/>
</dbReference>
<evidence type="ECO:0000313" key="2">
    <source>
        <dbReference type="EMBL" id="KAJ1349792.1"/>
    </source>
</evidence>
<accession>A0AAD5MIV6</accession>
<keyword evidence="3" id="KW-1185">Reference proteome</keyword>
<dbReference type="SMART" id="SM00463">
    <property type="entry name" value="SMR"/>
    <property type="match status" value="1"/>
</dbReference>
<dbReference type="GO" id="GO:0004519">
    <property type="term" value="F:endonuclease activity"/>
    <property type="evidence" value="ECO:0007669"/>
    <property type="project" value="TreeGrafter"/>
</dbReference>
<evidence type="ECO:0000313" key="3">
    <source>
        <dbReference type="Proteomes" id="UP001196413"/>
    </source>
</evidence>
<dbReference type="PANTHER" id="PTHR46535:SF1">
    <property type="entry name" value="NEDD4-BINDING PROTEIN 2"/>
    <property type="match status" value="1"/>
</dbReference>
<feature type="domain" description="Smr" evidence="1">
    <location>
        <begin position="636"/>
        <end position="716"/>
    </location>
</feature>
<dbReference type="InterPro" id="IPR002625">
    <property type="entry name" value="Smr_dom"/>
</dbReference>
<reference evidence="2" key="1">
    <citation type="submission" date="2021-06" db="EMBL/GenBank/DDBJ databases">
        <title>Parelaphostrongylus tenuis whole genome reference sequence.</title>
        <authorList>
            <person name="Garwood T.J."/>
            <person name="Larsen P.A."/>
            <person name="Fountain-Jones N.M."/>
            <person name="Garbe J.R."/>
            <person name="Macchietto M.G."/>
            <person name="Kania S.A."/>
            <person name="Gerhold R.W."/>
            <person name="Richards J.E."/>
            <person name="Wolf T.M."/>
        </authorList>
    </citation>
    <scope>NUCLEOTIDE SEQUENCE</scope>
    <source>
        <strain evidence="2">MNPRO001-30</strain>
        <tissue evidence="2">Meninges</tissue>
    </source>
</reference>
<protein>
    <recommendedName>
        <fullName evidence="1">Smr domain-containing protein</fullName>
    </recommendedName>
</protein>
<dbReference type="InterPro" id="IPR036063">
    <property type="entry name" value="Smr_dom_sf"/>
</dbReference>
<sequence length="716" mass="80276">MQLHITTKFSSWNQRHLGNTKLMSALGANVHGIEIWKIDSMMQSLHDQGRPSLSCLVGRDREIRLQPPLESPESEHIRELVSFELRSLDLNPSLRHDEMLDLKGGSDSIPMALINDLPSGLQCPNAAVNHPSFLLPTVASAPVAISLAVNCRPRMSAVEVRDVATQATEVVVTLLCAGVDCPLDDVSEGVPYNMEVSRGLKPQMKDRVVRMEDFPQFSELDVLVAIFPTEEARNLSHYYQMLGLEECIRLFVEFGAYVDWRALVTEGAFVEERVASELSGTRPHAPVPRTDWQRIAEQESMTERMVPDIVDEVDPSQSVVSSETEVTVTLGVDLLQKMSILFEQLYLFWQNSKASSTTNDVSANDAGIAAALQEEEEYAIASDPFRKVMTLAQKLQLKNLIEEFSILDSHSVKEVFNDNMFDSAATRATLNIMLNPEAHICGLLSYLISNDFNYGECIVSNFSVRGFNESPLDYAKSGGVPSGHRCTLWGTMCSFGLLSQHSPAITKVHCSLAILKISRKCVRPVSRNVRRPLGRQMRRAAKSWKFAVQKSSSQRQTEVNLGVAQEQAREYQKQANEFAEKKLAEMRKVQRYIQSGNASAADYFRQVAREHSLCEKDLRKQAVDIIVKANEESTVLDLHLLNQRDAIVLLKERLSVLDRPISMRNGRSSKRLRVITGYGRNNGGRSVIKPAVETYLKRKGYFYSFSNMGEVVVQCK</sequence>
<proteinExistence type="predicted"/>
<dbReference type="SUPFAM" id="SSF160443">
    <property type="entry name" value="SMR domain-like"/>
    <property type="match status" value="1"/>
</dbReference>
<name>A0AAD5MIV6_PARTN</name>
<dbReference type="AlphaFoldDB" id="A0AAD5MIV6"/>
<dbReference type="PROSITE" id="PS50828">
    <property type="entry name" value="SMR"/>
    <property type="match status" value="1"/>
</dbReference>
<dbReference type="EMBL" id="JAHQIW010000745">
    <property type="protein sequence ID" value="KAJ1349792.1"/>
    <property type="molecule type" value="Genomic_DNA"/>
</dbReference>
<dbReference type="PANTHER" id="PTHR46535">
    <property type="entry name" value="NEDD4-BINDING PROTEIN 2"/>
    <property type="match status" value="1"/>
</dbReference>
<evidence type="ECO:0000259" key="1">
    <source>
        <dbReference type="PROSITE" id="PS50828"/>
    </source>
</evidence>